<organism evidence="2 3">
    <name type="scientific">Asticcacaulis benevestitus DSM 16100 = ATCC BAA-896</name>
    <dbReference type="NCBI Taxonomy" id="1121022"/>
    <lineage>
        <taxon>Bacteria</taxon>
        <taxon>Pseudomonadati</taxon>
        <taxon>Pseudomonadota</taxon>
        <taxon>Alphaproteobacteria</taxon>
        <taxon>Caulobacterales</taxon>
        <taxon>Caulobacteraceae</taxon>
        <taxon>Asticcacaulis</taxon>
    </lineage>
</organism>
<evidence type="ECO:0000313" key="3">
    <source>
        <dbReference type="Proteomes" id="UP000017837"/>
    </source>
</evidence>
<keyword evidence="1" id="KW-0812">Transmembrane</keyword>
<keyword evidence="1" id="KW-1133">Transmembrane helix</keyword>
<dbReference type="Proteomes" id="UP000017837">
    <property type="component" value="Unassembled WGS sequence"/>
</dbReference>
<proteinExistence type="predicted"/>
<evidence type="ECO:0000313" key="2">
    <source>
        <dbReference type="EMBL" id="ESQ94684.1"/>
    </source>
</evidence>
<dbReference type="STRING" id="1121022.GCA_000376105_01430"/>
<gene>
    <name evidence="2" type="ORF">ABENE_00905</name>
</gene>
<protein>
    <submittedName>
        <fullName evidence="2">Uncharacterized protein</fullName>
    </submittedName>
</protein>
<accession>V4Q4U9</accession>
<sequence>MTSSNITEGAEMTGLTYEVRNRRDWVDTARAIALLPLALVLLVFLAIRERW</sequence>
<dbReference type="PATRIC" id="fig|1121022.4.peg.178"/>
<feature type="transmembrane region" description="Helical" evidence="1">
    <location>
        <begin position="28"/>
        <end position="47"/>
    </location>
</feature>
<comment type="caution">
    <text evidence="2">The sequence shown here is derived from an EMBL/GenBank/DDBJ whole genome shotgun (WGS) entry which is preliminary data.</text>
</comment>
<evidence type="ECO:0000256" key="1">
    <source>
        <dbReference type="SAM" id="Phobius"/>
    </source>
</evidence>
<dbReference type="EMBL" id="AWGB01000001">
    <property type="protein sequence ID" value="ESQ94684.1"/>
    <property type="molecule type" value="Genomic_DNA"/>
</dbReference>
<name>V4Q4U9_9CAUL</name>
<reference evidence="2 3" key="1">
    <citation type="journal article" date="2014" name="Nature">
        <title>Sequential evolution of bacterial morphology by co-option of a developmental regulator.</title>
        <authorList>
            <person name="Jiang C."/>
            <person name="Brown P.J."/>
            <person name="Ducret A."/>
            <person name="Brun Y.V."/>
        </authorList>
    </citation>
    <scope>NUCLEOTIDE SEQUENCE [LARGE SCALE GENOMIC DNA]</scope>
    <source>
        <strain evidence="2 3">DSM 16100</strain>
    </source>
</reference>
<dbReference type="AlphaFoldDB" id="V4Q4U9"/>
<keyword evidence="1" id="KW-0472">Membrane</keyword>
<keyword evidence="3" id="KW-1185">Reference proteome</keyword>